<sequence length="295" mass="34089">MEDDGIKKRRHVGGATEERALSLSLPLQLPSSTNLLPRIVPVVALPEERGRDDVWSQGATVMLIDAWGDRYLELNRGNLKQKHWKEVADAVNSRPARNNKQAKTDVQCKNRLDTLKKKPRKHHHHHHSPPPLLATVSPPSPLLVMPNTSNHYSNHHEQHMNNTESLDMTDSWVNERRKRARTQKNDYAVALKEVASSIVRFGEVYERIEGMKRQQMMDLEKQRMEFIKDLELQRMQLFMHTQLELAKIKHGNSTGASGNIYRNVILNASNPLDIRVYCIQKYHGLLYGICFFFYS</sequence>
<keyword evidence="4" id="KW-0238">DNA-binding</keyword>
<evidence type="ECO:0000256" key="7">
    <source>
        <dbReference type="SAM" id="MobiDB-lite"/>
    </source>
</evidence>
<evidence type="ECO:0000256" key="6">
    <source>
        <dbReference type="ARBA" id="ARBA00023242"/>
    </source>
</evidence>
<evidence type="ECO:0000259" key="8">
    <source>
        <dbReference type="Pfam" id="PF13837"/>
    </source>
</evidence>
<dbReference type="EMBL" id="JAHRHJ020000010">
    <property type="protein sequence ID" value="KAH9298547.1"/>
    <property type="molecule type" value="Genomic_DNA"/>
</dbReference>
<reference evidence="9 10" key="1">
    <citation type="journal article" date="2021" name="Nat. Plants">
        <title>The Taxus genome provides insights into paclitaxel biosynthesis.</title>
        <authorList>
            <person name="Xiong X."/>
            <person name="Gou J."/>
            <person name="Liao Q."/>
            <person name="Li Y."/>
            <person name="Zhou Q."/>
            <person name="Bi G."/>
            <person name="Li C."/>
            <person name="Du R."/>
            <person name="Wang X."/>
            <person name="Sun T."/>
            <person name="Guo L."/>
            <person name="Liang H."/>
            <person name="Lu P."/>
            <person name="Wu Y."/>
            <person name="Zhang Z."/>
            <person name="Ro D.K."/>
            <person name="Shang Y."/>
            <person name="Huang S."/>
            <person name="Yan J."/>
        </authorList>
    </citation>
    <scope>NUCLEOTIDE SEQUENCE [LARGE SCALE GENOMIC DNA]</scope>
    <source>
        <strain evidence="9">Ta-2019</strain>
    </source>
</reference>
<dbReference type="Gene3D" id="1.10.10.60">
    <property type="entry name" value="Homeodomain-like"/>
    <property type="match status" value="1"/>
</dbReference>
<comment type="caution">
    <text evidence="9">The sequence shown here is derived from an EMBL/GenBank/DDBJ whole genome shotgun (WGS) entry which is preliminary data.</text>
</comment>
<dbReference type="GO" id="GO:0000976">
    <property type="term" value="F:transcription cis-regulatory region binding"/>
    <property type="evidence" value="ECO:0007669"/>
    <property type="project" value="TreeGrafter"/>
</dbReference>
<dbReference type="PANTHER" id="PTHR31307:SF4">
    <property type="entry name" value="TRIHELIX TRANSCRIPTION FACTOR ASIL2"/>
    <property type="match status" value="1"/>
</dbReference>
<feature type="domain" description="Myb/SANT-like DNA-binding" evidence="8">
    <location>
        <begin position="54"/>
        <end position="126"/>
    </location>
</feature>
<feature type="compositionally biased region" description="Basic residues" evidence="7">
    <location>
        <begin position="117"/>
        <end position="128"/>
    </location>
</feature>
<dbReference type="FunFam" id="1.10.10.60:FF:000104">
    <property type="entry name" value="trihelix transcription factor ASIL2"/>
    <property type="match status" value="1"/>
</dbReference>
<evidence type="ECO:0000256" key="4">
    <source>
        <dbReference type="ARBA" id="ARBA00023125"/>
    </source>
</evidence>
<dbReference type="PANTHER" id="PTHR31307">
    <property type="entry name" value="TRIHELIX TRANSCRIPTION FACTOR ASIL2"/>
    <property type="match status" value="1"/>
</dbReference>
<evidence type="ECO:0000256" key="1">
    <source>
        <dbReference type="ARBA" id="ARBA00004123"/>
    </source>
</evidence>
<evidence type="ECO:0000256" key="5">
    <source>
        <dbReference type="ARBA" id="ARBA00023163"/>
    </source>
</evidence>
<accession>A0AA38CD33</accession>
<protein>
    <recommendedName>
        <fullName evidence="8">Myb/SANT-like DNA-binding domain-containing protein</fullName>
    </recommendedName>
</protein>
<dbReference type="AlphaFoldDB" id="A0AA38CD33"/>
<keyword evidence="3" id="KW-0175">Coiled coil</keyword>
<keyword evidence="6" id="KW-0539">Nucleus</keyword>
<comment type="subcellular location">
    <subcellularLocation>
        <location evidence="1">Nucleus</location>
    </subcellularLocation>
</comment>
<name>A0AA38CD33_TAXCH</name>
<keyword evidence="2" id="KW-0805">Transcription regulation</keyword>
<feature type="compositionally biased region" description="Basic and acidic residues" evidence="7">
    <location>
        <begin position="102"/>
        <end position="116"/>
    </location>
</feature>
<evidence type="ECO:0000313" key="9">
    <source>
        <dbReference type="EMBL" id="KAH9298547.1"/>
    </source>
</evidence>
<keyword evidence="5" id="KW-0804">Transcription</keyword>
<evidence type="ECO:0000313" key="10">
    <source>
        <dbReference type="Proteomes" id="UP000824469"/>
    </source>
</evidence>
<evidence type="ECO:0000256" key="2">
    <source>
        <dbReference type="ARBA" id="ARBA00023015"/>
    </source>
</evidence>
<feature type="region of interest" description="Disordered" evidence="7">
    <location>
        <begin position="88"/>
        <end position="138"/>
    </location>
</feature>
<gene>
    <name evidence="9" type="ORF">KI387_030229</name>
</gene>
<evidence type="ECO:0000256" key="3">
    <source>
        <dbReference type="ARBA" id="ARBA00023054"/>
    </source>
</evidence>
<dbReference type="Pfam" id="PF13837">
    <property type="entry name" value="Myb_DNA-bind_4"/>
    <property type="match status" value="1"/>
</dbReference>
<organism evidence="9 10">
    <name type="scientific">Taxus chinensis</name>
    <name type="common">Chinese yew</name>
    <name type="synonym">Taxus wallichiana var. chinensis</name>
    <dbReference type="NCBI Taxonomy" id="29808"/>
    <lineage>
        <taxon>Eukaryota</taxon>
        <taxon>Viridiplantae</taxon>
        <taxon>Streptophyta</taxon>
        <taxon>Embryophyta</taxon>
        <taxon>Tracheophyta</taxon>
        <taxon>Spermatophyta</taxon>
        <taxon>Pinopsida</taxon>
        <taxon>Pinidae</taxon>
        <taxon>Conifers II</taxon>
        <taxon>Cupressales</taxon>
        <taxon>Taxaceae</taxon>
        <taxon>Taxus</taxon>
    </lineage>
</organism>
<dbReference type="Proteomes" id="UP000824469">
    <property type="component" value="Unassembled WGS sequence"/>
</dbReference>
<keyword evidence="10" id="KW-1185">Reference proteome</keyword>
<dbReference type="GO" id="GO:0005634">
    <property type="term" value="C:nucleus"/>
    <property type="evidence" value="ECO:0007669"/>
    <property type="project" value="UniProtKB-SubCell"/>
</dbReference>
<dbReference type="InterPro" id="IPR044823">
    <property type="entry name" value="ASIL1/2-like"/>
</dbReference>
<dbReference type="OMA" id="PLSNWCF"/>
<dbReference type="InterPro" id="IPR044822">
    <property type="entry name" value="Myb_DNA-bind_4"/>
</dbReference>
<proteinExistence type="predicted"/>